<evidence type="ECO:0008006" key="3">
    <source>
        <dbReference type="Google" id="ProtNLM"/>
    </source>
</evidence>
<evidence type="ECO:0000313" key="2">
    <source>
        <dbReference type="Proteomes" id="UP000318296"/>
    </source>
</evidence>
<dbReference type="InterPro" id="IPR023168">
    <property type="entry name" value="GatB_Yqey_C_2"/>
</dbReference>
<dbReference type="Pfam" id="PF09424">
    <property type="entry name" value="YqeY"/>
    <property type="match status" value="1"/>
</dbReference>
<protein>
    <recommendedName>
        <fullName evidence="3">GatB/YqeY domain-containing protein</fullName>
    </recommendedName>
</protein>
<dbReference type="Proteomes" id="UP000318296">
    <property type="component" value="Unassembled WGS sequence"/>
</dbReference>
<evidence type="ECO:0000313" key="1">
    <source>
        <dbReference type="EMBL" id="TSC92096.1"/>
    </source>
</evidence>
<reference evidence="1 2" key="1">
    <citation type="submission" date="2017-07" db="EMBL/GenBank/DDBJ databases">
        <title>Mechanisms for carbon and nitrogen cycling indicate functional differentiation within the Candidate Phyla Radiation.</title>
        <authorList>
            <person name="Danczak R.E."/>
            <person name="Johnston M.D."/>
            <person name="Kenah C."/>
            <person name="Slattery M."/>
            <person name="Wrighton K.C."/>
            <person name="Wilkins M.J."/>
        </authorList>
    </citation>
    <scope>NUCLEOTIDE SEQUENCE [LARGE SCALE GENOMIC DNA]</scope>
    <source>
        <strain evidence="1">Licking1014_96</strain>
    </source>
</reference>
<dbReference type="InterPro" id="IPR042184">
    <property type="entry name" value="YqeY/Aim41_N"/>
</dbReference>
<dbReference type="PANTHER" id="PTHR28055">
    <property type="entry name" value="ALTERED INHERITANCE OF MITOCHONDRIA PROTEIN 41, MITOCHONDRIAL"/>
    <property type="match status" value="1"/>
</dbReference>
<dbReference type="InterPro" id="IPR003789">
    <property type="entry name" value="Asn/Gln_tRNA_amidoTrase-B-like"/>
</dbReference>
<proteinExistence type="predicted"/>
<dbReference type="SUPFAM" id="SSF89095">
    <property type="entry name" value="GatB/YqeY motif"/>
    <property type="match status" value="1"/>
</dbReference>
<gene>
    <name evidence="1" type="ORF">CEN92_139</name>
</gene>
<sequence>MSKIQNQIKTDLNEAMKKKDQSSILTFRGLLSAIHNKEIELKKKELTDEEAILDLETQAKQRRDSMAEFEKAGRADLVEKEKDEFELIAKYLPVKIPGAEVEKIVDQAIKSTGASGRQDVGKVMGEVMKLGKGKIDGAKASEMVKKKLSK</sequence>
<dbReference type="Gene3D" id="1.10.1510.10">
    <property type="entry name" value="Uncharacterised protein YqeY/AIM41 PF09424, N-terminal domain"/>
    <property type="match status" value="1"/>
</dbReference>
<comment type="caution">
    <text evidence="1">The sequence shown here is derived from an EMBL/GenBank/DDBJ whole genome shotgun (WGS) entry which is preliminary data.</text>
</comment>
<dbReference type="InterPro" id="IPR019004">
    <property type="entry name" value="YqeY/Aim41"/>
</dbReference>
<accession>A0A554LGV0</accession>
<dbReference type="PANTHER" id="PTHR28055:SF1">
    <property type="entry name" value="ALTERED INHERITANCE OF MITOCHONDRIA PROTEIN 41, MITOCHONDRIAL"/>
    <property type="match status" value="1"/>
</dbReference>
<dbReference type="EMBL" id="VMGH01000018">
    <property type="protein sequence ID" value="TSC92096.1"/>
    <property type="molecule type" value="Genomic_DNA"/>
</dbReference>
<name>A0A554LGV0_9BACT</name>
<dbReference type="GO" id="GO:0016884">
    <property type="term" value="F:carbon-nitrogen ligase activity, with glutamine as amido-N-donor"/>
    <property type="evidence" value="ECO:0007669"/>
    <property type="project" value="InterPro"/>
</dbReference>
<dbReference type="AlphaFoldDB" id="A0A554LGV0"/>
<organism evidence="1 2">
    <name type="scientific">Candidatus Berkelbacteria bacterium Licking1014_96</name>
    <dbReference type="NCBI Taxonomy" id="2017149"/>
    <lineage>
        <taxon>Bacteria</taxon>
        <taxon>Candidatus Berkelbacteria</taxon>
    </lineage>
</organism>
<dbReference type="Gene3D" id="1.10.10.410">
    <property type="match status" value="1"/>
</dbReference>